<organism evidence="2 3">
    <name type="scientific">Ferriphaselus amnicola</name>
    <dbReference type="NCBI Taxonomy" id="1188319"/>
    <lineage>
        <taxon>Bacteria</taxon>
        <taxon>Pseudomonadati</taxon>
        <taxon>Pseudomonadota</taxon>
        <taxon>Betaproteobacteria</taxon>
        <taxon>Nitrosomonadales</taxon>
        <taxon>Gallionellaceae</taxon>
        <taxon>Ferriphaselus</taxon>
    </lineage>
</organism>
<feature type="transmembrane region" description="Helical" evidence="1">
    <location>
        <begin position="12"/>
        <end position="33"/>
    </location>
</feature>
<dbReference type="Proteomes" id="UP000033070">
    <property type="component" value="Chromosome"/>
</dbReference>
<sequence>MNLTNINNDKMLHFFLTALLAVLCMIALLAFAGPVIHQYAKIISMAVCAAVALAKELWDARHPSHTSDGLDFVAGMTGAACVLAVLP</sequence>
<gene>
    <name evidence="2" type="ORF">OYT1_ch2253</name>
</gene>
<keyword evidence="1" id="KW-0812">Transmembrane</keyword>
<evidence type="ECO:0000256" key="1">
    <source>
        <dbReference type="SAM" id="Phobius"/>
    </source>
</evidence>
<dbReference type="KEGG" id="fam:OYT1_ch2253"/>
<proteinExistence type="predicted"/>
<reference evidence="2 3" key="1">
    <citation type="submission" date="2018-06" db="EMBL/GenBank/DDBJ databases">
        <title>OYT1 Genome Sequencing.</title>
        <authorList>
            <person name="Kato S."/>
            <person name="Itoh T."/>
            <person name="Ohkuma M."/>
        </authorList>
    </citation>
    <scope>NUCLEOTIDE SEQUENCE [LARGE SCALE GENOMIC DNA]</scope>
    <source>
        <strain evidence="2 3">OYT1</strain>
    </source>
</reference>
<accession>A0A2Z6GEM2</accession>
<dbReference type="EMBL" id="AP018738">
    <property type="protein sequence ID" value="BBE51769.1"/>
    <property type="molecule type" value="Genomic_DNA"/>
</dbReference>
<protein>
    <submittedName>
        <fullName evidence="2">Uncharacterized protein</fullName>
    </submittedName>
</protein>
<dbReference type="STRING" id="1188319.OYT1_01603"/>
<evidence type="ECO:0000313" key="2">
    <source>
        <dbReference type="EMBL" id="BBE51769.1"/>
    </source>
</evidence>
<dbReference type="RefSeq" id="WP_062626768.1">
    <property type="nucleotide sequence ID" value="NZ_AP018738.1"/>
</dbReference>
<evidence type="ECO:0000313" key="3">
    <source>
        <dbReference type="Proteomes" id="UP000033070"/>
    </source>
</evidence>
<dbReference type="AlphaFoldDB" id="A0A2Z6GEM2"/>
<name>A0A2Z6GEM2_9PROT</name>
<keyword evidence="1" id="KW-1133">Transmembrane helix</keyword>
<keyword evidence="3" id="KW-1185">Reference proteome</keyword>
<keyword evidence="1" id="KW-0472">Membrane</keyword>